<sequence>MYAAELHGKVPSGITRMEDILASNVFSFFKYANREIFLKGYLDRLGFKISSQEAIEAELIFWPRYEEKTEPDLVILTGNYYLLIEAKYFSDFGGETEKTKAQLTREIEGGMLEARNYNKNFRLIAITADYIYKKNKFKSVPECFSHYLTWTNWQQVSSFLNDILNNNLNLTRHEREFALDLYKLLDRKNLRGFKGFAILNASVSFLERLDRIFFEAKTARFRGAFIGFLNSLSLPETLYYCRRSIFFSHRQSNFTSLLQSGKLNPVRDYIFYEGEGRGNHGRERGNPPADSSGL</sequence>
<comment type="caution">
    <text evidence="2">The sequence shown here is derived from an EMBL/GenBank/DDBJ whole genome shotgun (WGS) entry which is preliminary data.</text>
</comment>
<proteinExistence type="predicted"/>
<feature type="compositionally biased region" description="Basic and acidic residues" evidence="1">
    <location>
        <begin position="275"/>
        <end position="285"/>
    </location>
</feature>
<dbReference type="Proteomes" id="UP000568877">
    <property type="component" value="Unassembled WGS sequence"/>
</dbReference>
<reference evidence="2 3" key="1">
    <citation type="journal article" date="2020" name="Front. Microbiol.">
        <title>Single-cell genomics of novel Actinobacteria with the Wood-Ljungdahl pathway discovered in a serpentinizing system.</title>
        <authorList>
            <person name="Merino N."/>
            <person name="Kawai M."/>
            <person name="Boyd E.S."/>
            <person name="Colman D.R."/>
            <person name="McGlynn S.E."/>
            <person name="Nealson K.H."/>
            <person name="Kurokawa K."/>
            <person name="Hongoh Y."/>
        </authorList>
    </citation>
    <scope>NUCLEOTIDE SEQUENCE [LARGE SCALE GENOMIC DNA]</scope>
    <source>
        <strain evidence="2 3">S42</strain>
    </source>
</reference>
<name>A0A6V8PIS1_9ACTN</name>
<protein>
    <recommendedName>
        <fullName evidence="4">NERD domain-containing protein</fullName>
    </recommendedName>
</protein>
<evidence type="ECO:0000256" key="1">
    <source>
        <dbReference type="SAM" id="MobiDB-lite"/>
    </source>
</evidence>
<organism evidence="2 3">
    <name type="scientific">Candidatus Hakubella thermalkaliphila</name>
    <dbReference type="NCBI Taxonomy" id="2754717"/>
    <lineage>
        <taxon>Bacteria</taxon>
        <taxon>Bacillati</taxon>
        <taxon>Actinomycetota</taxon>
        <taxon>Actinomycetota incertae sedis</taxon>
        <taxon>Candidatus Hakubellales</taxon>
        <taxon>Candidatus Hakubellaceae</taxon>
        <taxon>Candidatus Hakubella</taxon>
    </lineage>
</organism>
<evidence type="ECO:0000313" key="3">
    <source>
        <dbReference type="Proteomes" id="UP000568877"/>
    </source>
</evidence>
<evidence type="ECO:0000313" key="2">
    <source>
        <dbReference type="EMBL" id="GFP32572.1"/>
    </source>
</evidence>
<dbReference type="EMBL" id="BLSA01000101">
    <property type="protein sequence ID" value="GFP32572.1"/>
    <property type="molecule type" value="Genomic_DNA"/>
</dbReference>
<accession>A0A6V8PIS1</accession>
<feature type="region of interest" description="Disordered" evidence="1">
    <location>
        <begin position="275"/>
        <end position="294"/>
    </location>
</feature>
<dbReference type="AlphaFoldDB" id="A0A6V8PIS1"/>
<gene>
    <name evidence="2" type="ORF">HKBW3S42_00876</name>
</gene>
<evidence type="ECO:0008006" key="4">
    <source>
        <dbReference type="Google" id="ProtNLM"/>
    </source>
</evidence>